<dbReference type="AlphaFoldDB" id="A0A5C2RW05"/>
<organism evidence="2 3">
    <name type="scientific">Lentinus tigrinus ALCF2SS1-6</name>
    <dbReference type="NCBI Taxonomy" id="1328759"/>
    <lineage>
        <taxon>Eukaryota</taxon>
        <taxon>Fungi</taxon>
        <taxon>Dikarya</taxon>
        <taxon>Basidiomycota</taxon>
        <taxon>Agaricomycotina</taxon>
        <taxon>Agaricomycetes</taxon>
        <taxon>Polyporales</taxon>
        <taxon>Polyporaceae</taxon>
        <taxon>Lentinus</taxon>
    </lineage>
</organism>
<feature type="region of interest" description="Disordered" evidence="1">
    <location>
        <begin position="146"/>
        <end position="240"/>
    </location>
</feature>
<gene>
    <name evidence="2" type="ORF">L227DRAFT_337406</name>
</gene>
<evidence type="ECO:0000313" key="2">
    <source>
        <dbReference type="EMBL" id="RPD54980.1"/>
    </source>
</evidence>
<proteinExistence type="predicted"/>
<keyword evidence="3" id="KW-1185">Reference proteome</keyword>
<accession>A0A5C2RW05</accession>
<evidence type="ECO:0000313" key="3">
    <source>
        <dbReference type="Proteomes" id="UP000313359"/>
    </source>
</evidence>
<feature type="compositionally biased region" description="Low complexity" evidence="1">
    <location>
        <begin position="170"/>
        <end position="205"/>
    </location>
</feature>
<name>A0A5C2RW05_9APHY</name>
<protein>
    <submittedName>
        <fullName evidence="2">Uncharacterized protein</fullName>
    </submittedName>
</protein>
<feature type="region of interest" description="Disordered" evidence="1">
    <location>
        <begin position="1"/>
        <end position="129"/>
    </location>
</feature>
<feature type="compositionally biased region" description="Low complexity" evidence="1">
    <location>
        <begin position="45"/>
        <end position="56"/>
    </location>
</feature>
<dbReference type="Proteomes" id="UP000313359">
    <property type="component" value="Unassembled WGS sequence"/>
</dbReference>
<reference evidence="2" key="1">
    <citation type="journal article" date="2018" name="Genome Biol. Evol.">
        <title>Genomics and development of Lentinus tigrinus, a white-rot wood-decaying mushroom with dimorphic fruiting bodies.</title>
        <authorList>
            <person name="Wu B."/>
            <person name="Xu Z."/>
            <person name="Knudson A."/>
            <person name="Carlson A."/>
            <person name="Chen N."/>
            <person name="Kovaka S."/>
            <person name="LaButti K."/>
            <person name="Lipzen A."/>
            <person name="Pennachio C."/>
            <person name="Riley R."/>
            <person name="Schakwitz W."/>
            <person name="Umezawa K."/>
            <person name="Ohm R.A."/>
            <person name="Grigoriev I.V."/>
            <person name="Nagy L.G."/>
            <person name="Gibbons J."/>
            <person name="Hibbett D."/>
        </authorList>
    </citation>
    <scope>NUCLEOTIDE SEQUENCE [LARGE SCALE GENOMIC DNA]</scope>
    <source>
        <strain evidence="2">ALCF2SS1-6</strain>
    </source>
</reference>
<evidence type="ECO:0000256" key="1">
    <source>
        <dbReference type="SAM" id="MobiDB-lite"/>
    </source>
</evidence>
<feature type="compositionally biased region" description="Polar residues" evidence="1">
    <location>
        <begin position="147"/>
        <end position="159"/>
    </location>
</feature>
<dbReference type="EMBL" id="ML122300">
    <property type="protein sequence ID" value="RPD54980.1"/>
    <property type="molecule type" value="Genomic_DNA"/>
</dbReference>
<dbReference type="OrthoDB" id="2804351at2759"/>
<sequence length="284" mass="30459">MSSPIAISSSRTRAQPAASNVARSLPGDSTHHQTGLYVPVHRRNPSASSATSAPSSFFRDSSAFLSPNPRRARSKGPSASRARSVSPLPARERHYHANAFDAPRSPKSPITPLTPLTTRTDENIPQDSSKIPRVYALTELLALAHAPSSSTALSPSQRAQLDAHIPFMTRKSSSSNRNPKSSPSPSSSPAPAAKPLDGPTQTQPQKKAEQQQRRRRSGRKAPNASLKTRVPADSIEDRRRRHANAYGAGWGWPAGPLDGSRNVLGFESQSRSWRAAPLVAAAPV</sequence>
<feature type="compositionally biased region" description="Polar residues" evidence="1">
    <location>
        <begin position="1"/>
        <end position="22"/>
    </location>
</feature>